<keyword evidence="2" id="KW-1185">Reference proteome</keyword>
<accession>A0AAV4V7B7</accession>
<organism evidence="1 2">
    <name type="scientific">Caerostris darwini</name>
    <dbReference type="NCBI Taxonomy" id="1538125"/>
    <lineage>
        <taxon>Eukaryota</taxon>
        <taxon>Metazoa</taxon>
        <taxon>Ecdysozoa</taxon>
        <taxon>Arthropoda</taxon>
        <taxon>Chelicerata</taxon>
        <taxon>Arachnida</taxon>
        <taxon>Araneae</taxon>
        <taxon>Araneomorphae</taxon>
        <taxon>Entelegynae</taxon>
        <taxon>Araneoidea</taxon>
        <taxon>Araneidae</taxon>
        <taxon>Caerostris</taxon>
    </lineage>
</organism>
<name>A0AAV4V7B7_9ARAC</name>
<dbReference type="Proteomes" id="UP001054837">
    <property type="component" value="Unassembled WGS sequence"/>
</dbReference>
<evidence type="ECO:0000313" key="1">
    <source>
        <dbReference type="EMBL" id="GIY66115.1"/>
    </source>
</evidence>
<gene>
    <name evidence="1" type="ORF">CDAR_265751</name>
</gene>
<dbReference type="AlphaFoldDB" id="A0AAV4V7B7"/>
<dbReference type="EMBL" id="BPLQ01012539">
    <property type="protein sequence ID" value="GIY66115.1"/>
    <property type="molecule type" value="Genomic_DNA"/>
</dbReference>
<protein>
    <submittedName>
        <fullName evidence="1">Uncharacterized protein</fullName>
    </submittedName>
</protein>
<comment type="caution">
    <text evidence="1">The sequence shown here is derived from an EMBL/GenBank/DDBJ whole genome shotgun (WGS) entry which is preliminary data.</text>
</comment>
<sequence>MPAIDGLPSAMPTKLGFGRKIVFRKFPQRIYFFVENVRNMKVFQMFFGQKMSSYPSSDDAIANVNQVLFLAENVFQEMILVEIVRNEKMFELCSCRKVLIRTINCCFRKGPIGVSATKCVVNKVRGPPLVLQQLHSLSELKSFFLANRSRKMDAEFTLELINQLLSVVFKF</sequence>
<reference evidence="1 2" key="1">
    <citation type="submission" date="2021-06" db="EMBL/GenBank/DDBJ databases">
        <title>Caerostris darwini draft genome.</title>
        <authorList>
            <person name="Kono N."/>
            <person name="Arakawa K."/>
        </authorList>
    </citation>
    <scope>NUCLEOTIDE SEQUENCE [LARGE SCALE GENOMIC DNA]</scope>
</reference>
<evidence type="ECO:0000313" key="2">
    <source>
        <dbReference type="Proteomes" id="UP001054837"/>
    </source>
</evidence>
<proteinExistence type="predicted"/>